<feature type="compositionally biased region" description="Basic residues" evidence="1">
    <location>
        <begin position="1"/>
        <end position="10"/>
    </location>
</feature>
<gene>
    <name evidence="2" type="ORF">H5410_014739</name>
</gene>
<comment type="caution">
    <text evidence="2">The sequence shown here is derived from an EMBL/GenBank/DDBJ whole genome shotgun (WGS) entry which is preliminary data.</text>
</comment>
<keyword evidence="3" id="KW-1185">Reference proteome</keyword>
<organism evidence="2 3">
    <name type="scientific">Solanum commersonii</name>
    <name type="common">Commerson's wild potato</name>
    <name type="synonym">Commerson's nightshade</name>
    <dbReference type="NCBI Taxonomy" id="4109"/>
    <lineage>
        <taxon>Eukaryota</taxon>
        <taxon>Viridiplantae</taxon>
        <taxon>Streptophyta</taxon>
        <taxon>Embryophyta</taxon>
        <taxon>Tracheophyta</taxon>
        <taxon>Spermatophyta</taxon>
        <taxon>Magnoliopsida</taxon>
        <taxon>eudicotyledons</taxon>
        <taxon>Gunneridae</taxon>
        <taxon>Pentapetalae</taxon>
        <taxon>asterids</taxon>
        <taxon>lamiids</taxon>
        <taxon>Solanales</taxon>
        <taxon>Solanaceae</taxon>
        <taxon>Solanoideae</taxon>
        <taxon>Solaneae</taxon>
        <taxon>Solanum</taxon>
    </lineage>
</organism>
<reference evidence="2 3" key="1">
    <citation type="submission" date="2020-09" db="EMBL/GenBank/DDBJ databases">
        <title>De no assembly of potato wild relative species, Solanum commersonii.</title>
        <authorList>
            <person name="Cho K."/>
        </authorList>
    </citation>
    <scope>NUCLEOTIDE SEQUENCE [LARGE SCALE GENOMIC DNA]</scope>
    <source>
        <strain evidence="2">LZ3.2</strain>
        <tissue evidence="2">Leaf</tissue>
    </source>
</reference>
<evidence type="ECO:0000256" key="1">
    <source>
        <dbReference type="SAM" id="MobiDB-lite"/>
    </source>
</evidence>
<feature type="compositionally biased region" description="Basic and acidic residues" evidence="1">
    <location>
        <begin position="22"/>
        <end position="31"/>
    </location>
</feature>
<dbReference type="Proteomes" id="UP000824120">
    <property type="component" value="Chromosome 3"/>
</dbReference>
<sequence>MLAGHVRRRLTNVSDHGRQRRPRDAKDDEARPRLTLVDRCVRAMDYAGRPRPTSADRCVHATNYAARPCPIPTYRCVQATDDAVMARLTSSGRCELATADSGSPCPTSTDRCVQAASDVRTALVIAATLVHCLPLAAPFADAHATSDASRPWLMLPVLAMSPGRCATYPRMMSAGLGCCRMSLVDVVYSMRTYHVRCVLALAGDAGVASGSSYQMCLCLG</sequence>
<evidence type="ECO:0000313" key="2">
    <source>
        <dbReference type="EMBL" id="KAG5614915.1"/>
    </source>
</evidence>
<protein>
    <submittedName>
        <fullName evidence="2">Uncharacterized protein</fullName>
    </submittedName>
</protein>
<feature type="region of interest" description="Disordered" evidence="1">
    <location>
        <begin position="1"/>
        <end position="31"/>
    </location>
</feature>
<accession>A0A9J5ZS37</accession>
<proteinExistence type="predicted"/>
<dbReference type="AlphaFoldDB" id="A0A9J5ZS37"/>
<evidence type="ECO:0000313" key="3">
    <source>
        <dbReference type="Proteomes" id="UP000824120"/>
    </source>
</evidence>
<dbReference type="EMBL" id="JACXVP010000003">
    <property type="protein sequence ID" value="KAG5614915.1"/>
    <property type="molecule type" value="Genomic_DNA"/>
</dbReference>
<name>A0A9J5ZS37_SOLCO</name>